<dbReference type="SUPFAM" id="SSF51905">
    <property type="entry name" value="FAD/NAD(P)-binding domain"/>
    <property type="match status" value="1"/>
</dbReference>
<feature type="compositionally biased region" description="Low complexity" evidence="1">
    <location>
        <begin position="13"/>
        <end position="26"/>
    </location>
</feature>
<dbReference type="InterPro" id="IPR023753">
    <property type="entry name" value="FAD/NAD-binding_dom"/>
</dbReference>
<feature type="region of interest" description="Disordered" evidence="1">
    <location>
        <begin position="1825"/>
        <end position="1871"/>
    </location>
</feature>
<dbReference type="PANTHER" id="PTHR38663:SF1">
    <property type="entry name" value="L-ORNITHINE N(5)-MONOOXYGENASE"/>
    <property type="match status" value="1"/>
</dbReference>
<evidence type="ECO:0000259" key="2">
    <source>
        <dbReference type="Pfam" id="PF01755"/>
    </source>
</evidence>
<feature type="compositionally biased region" description="Acidic residues" evidence="1">
    <location>
        <begin position="42"/>
        <end position="51"/>
    </location>
</feature>
<evidence type="ECO:0000313" key="4">
    <source>
        <dbReference type="EMBL" id="EGB05341.1"/>
    </source>
</evidence>
<dbReference type="Gene3D" id="3.50.50.60">
    <property type="entry name" value="FAD/NAD(P)-binding domain"/>
    <property type="match status" value="1"/>
</dbReference>
<feature type="domain" description="Glycosyl transferase family 25" evidence="2">
    <location>
        <begin position="570"/>
        <end position="713"/>
    </location>
</feature>
<accession>F0YHX3</accession>
<gene>
    <name evidence="4" type="ORF">AURANDRAFT_66529</name>
</gene>
<feature type="compositionally biased region" description="Low complexity" evidence="1">
    <location>
        <begin position="1084"/>
        <end position="1101"/>
    </location>
</feature>
<dbReference type="RefSeq" id="XP_009039989.1">
    <property type="nucleotide sequence ID" value="XM_009041741.1"/>
</dbReference>
<feature type="region of interest" description="Disordered" evidence="1">
    <location>
        <begin position="1"/>
        <end position="51"/>
    </location>
</feature>
<protein>
    <submittedName>
        <fullName evidence="4">Uncharacterized protein</fullName>
    </submittedName>
</protein>
<dbReference type="Pfam" id="PF07992">
    <property type="entry name" value="Pyr_redox_2"/>
    <property type="match status" value="1"/>
</dbReference>
<dbReference type="eggNOG" id="ENOG502QPIW">
    <property type="taxonomic scope" value="Eukaryota"/>
</dbReference>
<evidence type="ECO:0000256" key="1">
    <source>
        <dbReference type="SAM" id="MobiDB-lite"/>
    </source>
</evidence>
<dbReference type="CDD" id="cd06532">
    <property type="entry name" value="Glyco_transf_25"/>
    <property type="match status" value="1"/>
</dbReference>
<sequence length="1871" mass="201980">MAELLAASASGLTEASDAETAATTQDEATDDAETATTTHDEASDDGSDGADEPLELVIVGAGPHALALLLRLLDDAPDESGDFFVGLGSAPRSSRKSWSDLEKRRCGDDVARRILDRVRVVDGSGAWLGTWDAQFAALEIPHLRSTYDQHPCPYDSFALQQFVVKNGRERDVVDLDASVRTTQESGGDDGCDCDAPKGKGCGFKGNFRLPSTKLFRDFVDHLIDQYPRVRGCVTEGVVDRVDRLDGHLARVRLATGETLVARRVVLAVGPAAAARLPDWAAPGLGAHAWDVVAAAARGEPVVEAGDRVAVVGGGLTSAHLCFVAERRGAKPTLLARRRTLRVSQYDLDLAWLGWRTRPGKIARFLSKRAAPEDRLAMLRAARRGGSVSPEARRGLDRGGTAVVADVDVVYGEVDGGARYLDTAEGDRLGPFDKVWYATGGAPGVAASPLFARLLADRPVAVVGGYPVLHASLRWDADTPVYVVGAAAALALGPDALNLAGTRMSSCRAASVFRDSLRARCLGSLSAADAAAAELVRARRLEELVVDFVPKKGTVVVRGRPGDAAKGSVRMEKQFEEAGISNFKRVPAFDGKKLFGDPKLLASTVELPSEMKQSSGEIGCSLSHLRAAEMALELDDDYVMVMEDDIHLTFYGAWRTTVKEIVSQAPPDWQVLQLTINNVRVLRTLLGLGSSFVPWRKNHWSTGAYLINRRGCQRAVDEFTRGPNSSPRYRLPANVQLVSDVLMYNGPGAYTHTRPLFDHEIKESTIHQGHVESCHRQASELGACFYGRLDLAWAGGDDCRAAVACVLREAARPDQRARLEWWLRFHLRVGFRWVVLYVDAPDGDAVVGELRATFRWLGKAVVVLPRPPGDDTRTADDAVAVDAAARARLAGASWLLRIAEDELLYVLPGRSLRSVFDEARRGRGGAANTNAGPEQTFNVRFDNMEVQKRASLGSATAHDSAYNFFVRETLFKRRTDHVDGAPVSPADDRAYYDLVPAAAQLRRLPAKHGAASAPVFLGHGRGRSAGRLSEPGLAPAGNHAWRAARGEPAACGGDLVSSRAFVLSFPYCHFDAWKRAHGARAAEPKTPTSSSSGGKASPTSTADLQLEDRLNGAEPSAFEAASVRVLHEEATSEKRAAALYGEHVLLPPGALSDAASPLKGDPSRLPESYDAADLGQHPPVVFVSLPPGCVRADCGGAYVRLQRRGGDDGSALYQQQGGAHHLYRISKPFVAWMVGRTPYSSTAALVAHDLALRPQDVRAPWSAFDGRRWATVPSAHVRLEQHVVSATGHRFAVVCAASVLETHVDTLRALMLAPPRYRPDQFDVRPGAPDYATASHAAALEAGQAECWVAKAGGGSPLGNFLTAEQAEGAVVAAAKRQQRENYLLEVRDSGAVIVDLPASCGAAADACAGVYVPHDKVAKKDGSGGKSAPGGAKKGLSLRVYRHEEGAHYLYFYAPFSAWMIGSRPGSGSAALIAYDGAERPELIAPDAPWRVYDGRAWREVSEVRIRALADQQSGAANDGSTQCALEELPVYAWTPKGDTSSASSGAEAPPAGDVDGLPVRNKKYLVYSCCGDRAVLPNWLKNGNRGYDLWVTYYGTSEEDKWRDRADVYRRRRGGKFENLQALYREPGVAEVLRSYDGVLVLDDDVVIDAPRINRLFEVRERTKLHALQPAFEQRGKVSHAMTAVQPANRVRLTNFIEMTCPLFSSEALGHFLDHFDPDLKGWGADWWFLTIVARTMRGEGEVRAPDEEPHPRLALRGGCGVCDAVSCINPTDADKSGVREINVLQGREGRRDCWNRIRAREKILEWDHLEFGADAKQPVRIRGTRSYELAPPDPPAPPTGAVADGSKAAPPPAVDGPEVDADAPSKAAL</sequence>
<dbReference type="Pfam" id="PF01755">
    <property type="entry name" value="Glyco_transf_25"/>
    <property type="match status" value="1"/>
</dbReference>
<dbReference type="InterPro" id="IPR002654">
    <property type="entry name" value="Glyco_trans_25"/>
</dbReference>
<proteinExistence type="predicted"/>
<feature type="region of interest" description="Disordered" evidence="1">
    <location>
        <begin position="1080"/>
        <end position="1101"/>
    </location>
</feature>
<keyword evidence="5" id="KW-1185">Reference proteome</keyword>
<dbReference type="PANTHER" id="PTHR38663">
    <property type="match status" value="1"/>
</dbReference>
<feature type="domain" description="FAD/NAD(P)-binding" evidence="3">
    <location>
        <begin position="240"/>
        <end position="346"/>
    </location>
</feature>
<dbReference type="Proteomes" id="UP000002729">
    <property type="component" value="Unassembled WGS sequence"/>
</dbReference>
<reference evidence="4 5" key="1">
    <citation type="journal article" date="2011" name="Proc. Natl. Acad. Sci. U.S.A.">
        <title>Niche of harmful alga Aureococcus anophagefferens revealed through ecogenomics.</title>
        <authorList>
            <person name="Gobler C.J."/>
            <person name="Berry D.L."/>
            <person name="Dyhrman S.T."/>
            <person name="Wilhelm S.W."/>
            <person name="Salamov A."/>
            <person name="Lobanov A.V."/>
            <person name="Zhang Y."/>
            <person name="Collier J.L."/>
            <person name="Wurch L.L."/>
            <person name="Kustka A.B."/>
            <person name="Dill B.D."/>
            <person name="Shah M."/>
            <person name="VerBerkmoes N.C."/>
            <person name="Kuo A."/>
            <person name="Terry A."/>
            <person name="Pangilinan J."/>
            <person name="Lindquist E.A."/>
            <person name="Lucas S."/>
            <person name="Paulsen I.T."/>
            <person name="Hattenrath-Lehmann T.K."/>
            <person name="Talmage S.C."/>
            <person name="Walker E.A."/>
            <person name="Koch F."/>
            <person name="Burson A.M."/>
            <person name="Marcoval M.A."/>
            <person name="Tang Y.Z."/>
            <person name="Lecleir G.R."/>
            <person name="Coyne K.J."/>
            <person name="Berg G.M."/>
            <person name="Bertrand E.M."/>
            <person name="Saito M.A."/>
            <person name="Gladyshev V.N."/>
            <person name="Grigoriev I.V."/>
        </authorList>
    </citation>
    <scope>NUCLEOTIDE SEQUENCE [LARGE SCALE GENOMIC DNA]</scope>
    <source>
        <strain evidence="5">CCMP 1984</strain>
    </source>
</reference>
<dbReference type="EMBL" id="GL833142">
    <property type="protein sequence ID" value="EGB05341.1"/>
    <property type="molecule type" value="Genomic_DNA"/>
</dbReference>
<name>F0YHX3_AURAN</name>
<evidence type="ECO:0000313" key="5">
    <source>
        <dbReference type="Proteomes" id="UP000002729"/>
    </source>
</evidence>
<dbReference type="GO" id="GO:0016491">
    <property type="term" value="F:oxidoreductase activity"/>
    <property type="evidence" value="ECO:0007669"/>
    <property type="project" value="InterPro"/>
</dbReference>
<dbReference type="KEGG" id="aaf:AURANDRAFT_66529"/>
<organism evidence="5">
    <name type="scientific">Aureococcus anophagefferens</name>
    <name type="common">Harmful bloom alga</name>
    <dbReference type="NCBI Taxonomy" id="44056"/>
    <lineage>
        <taxon>Eukaryota</taxon>
        <taxon>Sar</taxon>
        <taxon>Stramenopiles</taxon>
        <taxon>Ochrophyta</taxon>
        <taxon>Pelagophyceae</taxon>
        <taxon>Pelagomonadales</taxon>
        <taxon>Pelagomonadaceae</taxon>
        <taxon>Aureococcus</taxon>
    </lineage>
</organism>
<evidence type="ECO:0000259" key="3">
    <source>
        <dbReference type="Pfam" id="PF07992"/>
    </source>
</evidence>
<dbReference type="GeneID" id="20225841"/>
<dbReference type="OrthoDB" id="200422at2759"/>
<dbReference type="InterPro" id="IPR036188">
    <property type="entry name" value="FAD/NAD-bd_sf"/>
</dbReference>
<dbReference type="InParanoid" id="F0YHX3"/>